<keyword evidence="4" id="KW-1185">Reference proteome</keyword>
<dbReference type="GO" id="GO:0003677">
    <property type="term" value="F:DNA binding"/>
    <property type="evidence" value="ECO:0007669"/>
    <property type="project" value="UniProtKB-KW"/>
</dbReference>
<dbReference type="AlphaFoldDB" id="A0A1I6R0U8"/>
<dbReference type="EMBL" id="FPAB01000002">
    <property type="protein sequence ID" value="SFS58292.1"/>
    <property type="molecule type" value="Genomic_DNA"/>
</dbReference>
<sequence>MIESLDEPGYRSARGPILRGVPVASTPDPPPRDGATDLQTFAVLLRRMNGEFNRIAQEFAQAQGLHHTDVQALIAILDAGRDGGDTPMTPGVLRSRLRLTSAAMTACLDRLERAGHVRRERSASDRRVVHLHYAEPAKEIARAYFRPLASSTEAARSRFSDDELRVVLRFLDAMNDELHRLRHGSDEEGVR</sequence>
<keyword evidence="3" id="KW-0238">DNA-binding</keyword>
<feature type="region of interest" description="Disordered" evidence="1">
    <location>
        <begin position="1"/>
        <end position="35"/>
    </location>
</feature>
<dbReference type="Gene3D" id="1.10.10.10">
    <property type="entry name" value="Winged helix-like DNA-binding domain superfamily/Winged helix DNA-binding domain"/>
    <property type="match status" value="1"/>
</dbReference>
<evidence type="ECO:0000256" key="1">
    <source>
        <dbReference type="SAM" id="MobiDB-lite"/>
    </source>
</evidence>
<evidence type="ECO:0000313" key="4">
    <source>
        <dbReference type="Proteomes" id="UP000198873"/>
    </source>
</evidence>
<dbReference type="GO" id="GO:0006950">
    <property type="term" value="P:response to stress"/>
    <property type="evidence" value="ECO:0007669"/>
    <property type="project" value="TreeGrafter"/>
</dbReference>
<reference evidence="4" key="1">
    <citation type="submission" date="2016-10" db="EMBL/GenBank/DDBJ databases">
        <authorList>
            <person name="Varghese N."/>
            <person name="Submissions S."/>
        </authorList>
    </citation>
    <scope>NUCLEOTIDE SEQUENCE [LARGE SCALE GENOMIC DNA]</scope>
    <source>
        <strain evidence="4">CGMCC 4.7047</strain>
    </source>
</reference>
<dbReference type="Proteomes" id="UP000198873">
    <property type="component" value="Unassembled WGS sequence"/>
</dbReference>
<protein>
    <submittedName>
        <fullName evidence="3">DNA-binding transcriptional regulator, MarR family</fullName>
    </submittedName>
</protein>
<dbReference type="SUPFAM" id="SSF46785">
    <property type="entry name" value="Winged helix' DNA-binding domain"/>
    <property type="match status" value="1"/>
</dbReference>
<feature type="domain" description="HTH marR-type" evidence="2">
    <location>
        <begin position="38"/>
        <end position="176"/>
    </location>
</feature>
<organism evidence="3 4">
    <name type="scientific">Streptomyces harbinensis</name>
    <dbReference type="NCBI Taxonomy" id="1176198"/>
    <lineage>
        <taxon>Bacteria</taxon>
        <taxon>Bacillati</taxon>
        <taxon>Actinomycetota</taxon>
        <taxon>Actinomycetes</taxon>
        <taxon>Kitasatosporales</taxon>
        <taxon>Streptomycetaceae</taxon>
        <taxon>Streptomyces</taxon>
    </lineage>
</organism>
<dbReference type="InterPro" id="IPR039422">
    <property type="entry name" value="MarR/SlyA-like"/>
</dbReference>
<accession>A0A1I6R0U8</accession>
<evidence type="ECO:0000259" key="2">
    <source>
        <dbReference type="PROSITE" id="PS50995"/>
    </source>
</evidence>
<dbReference type="InterPro" id="IPR000835">
    <property type="entry name" value="HTH_MarR-typ"/>
</dbReference>
<proteinExistence type="predicted"/>
<evidence type="ECO:0000313" key="3">
    <source>
        <dbReference type="EMBL" id="SFS58292.1"/>
    </source>
</evidence>
<dbReference type="InterPro" id="IPR036390">
    <property type="entry name" value="WH_DNA-bd_sf"/>
</dbReference>
<dbReference type="SMART" id="SM00347">
    <property type="entry name" value="HTH_MARR"/>
    <property type="match status" value="1"/>
</dbReference>
<dbReference type="Pfam" id="PF12802">
    <property type="entry name" value="MarR_2"/>
    <property type="match status" value="1"/>
</dbReference>
<gene>
    <name evidence="3" type="ORF">SAMN05444716_102628</name>
</gene>
<dbReference type="PROSITE" id="PS50995">
    <property type="entry name" value="HTH_MARR_2"/>
    <property type="match status" value="1"/>
</dbReference>
<dbReference type="PANTHER" id="PTHR33164">
    <property type="entry name" value="TRANSCRIPTIONAL REGULATOR, MARR FAMILY"/>
    <property type="match status" value="1"/>
</dbReference>
<name>A0A1I6R0U8_9ACTN</name>
<dbReference type="InterPro" id="IPR036388">
    <property type="entry name" value="WH-like_DNA-bd_sf"/>
</dbReference>
<dbReference type="PANTHER" id="PTHR33164:SF106">
    <property type="entry name" value="TRANSCRIPTIONAL REGULATORY PROTEIN"/>
    <property type="match status" value="1"/>
</dbReference>
<dbReference type="GO" id="GO:0003700">
    <property type="term" value="F:DNA-binding transcription factor activity"/>
    <property type="evidence" value="ECO:0007669"/>
    <property type="project" value="InterPro"/>
</dbReference>